<dbReference type="SMART" id="SM00267">
    <property type="entry name" value="GGDEF"/>
    <property type="match status" value="1"/>
</dbReference>
<feature type="transmembrane region" description="Helical" evidence="8">
    <location>
        <begin position="69"/>
        <end position="92"/>
    </location>
</feature>
<dbReference type="GO" id="GO:0071555">
    <property type="term" value="P:cell wall organization"/>
    <property type="evidence" value="ECO:0007669"/>
    <property type="project" value="InterPro"/>
</dbReference>
<organism evidence="11 12">
    <name type="scientific">Devosia nanyangense</name>
    <dbReference type="NCBI Taxonomy" id="1228055"/>
    <lineage>
        <taxon>Bacteria</taxon>
        <taxon>Pseudomonadati</taxon>
        <taxon>Pseudomonadota</taxon>
        <taxon>Alphaproteobacteria</taxon>
        <taxon>Hyphomicrobiales</taxon>
        <taxon>Devosiaceae</taxon>
        <taxon>Devosia</taxon>
    </lineage>
</organism>
<keyword evidence="4 8" id="KW-0812">Transmembrane</keyword>
<dbReference type="Pfam" id="PF00990">
    <property type="entry name" value="GGDEF"/>
    <property type="match status" value="1"/>
</dbReference>
<dbReference type="NCBIfam" id="TIGR00229">
    <property type="entry name" value="sensory_box"/>
    <property type="match status" value="1"/>
</dbReference>
<gene>
    <name evidence="11" type="ORF">HY834_17760</name>
</gene>
<dbReference type="AlphaFoldDB" id="A0A933L766"/>
<evidence type="ECO:0000256" key="2">
    <source>
        <dbReference type="ARBA" id="ARBA00012528"/>
    </source>
</evidence>
<dbReference type="CDD" id="cd01949">
    <property type="entry name" value="GGDEF"/>
    <property type="match status" value="1"/>
</dbReference>
<accession>A0A933L766</accession>
<dbReference type="PROSITE" id="PS50887">
    <property type="entry name" value="GGDEF"/>
    <property type="match status" value="1"/>
</dbReference>
<keyword evidence="6 8" id="KW-0472">Membrane</keyword>
<feature type="transmembrane region" description="Helical" evidence="8">
    <location>
        <begin position="104"/>
        <end position="123"/>
    </location>
</feature>
<evidence type="ECO:0000256" key="3">
    <source>
        <dbReference type="ARBA" id="ARBA00022475"/>
    </source>
</evidence>
<dbReference type="PANTHER" id="PTHR45138:SF9">
    <property type="entry name" value="DIGUANYLATE CYCLASE DGCM-RELATED"/>
    <property type="match status" value="1"/>
</dbReference>
<comment type="subcellular location">
    <subcellularLocation>
        <location evidence="1">Cell membrane</location>
        <topology evidence="1">Multi-pass membrane protein</topology>
    </subcellularLocation>
</comment>
<dbReference type="InterPro" id="IPR029787">
    <property type="entry name" value="Nucleotide_cyclase"/>
</dbReference>
<dbReference type="InterPro" id="IPR050469">
    <property type="entry name" value="Diguanylate_Cyclase"/>
</dbReference>
<dbReference type="GO" id="GO:0005886">
    <property type="term" value="C:plasma membrane"/>
    <property type="evidence" value="ECO:0007669"/>
    <property type="project" value="UniProtKB-SubCell"/>
</dbReference>
<sequence>MLDNWQSLVGNLAVVALFISAWDHAQFLFAGRPKLWGQIGFGLTMGCGAVASMLLAIQIAPGYFFDLRTSLIAVTSFFGGGVAALIAVLLAAGFRMGLGGGGEALGVGSIIAAAAIGLGLSRLTRRRIPVLASVAILAAAMALLATIAMVLLQADAGAAVVAQIAAPVIALSFLATAIAGLFVVRQRVFKRERDLLRAGFEESPDFQYVKSHDGRFVAVNMQVAKYHGFAAPSQMVGKSDLDLALPARARQMMERERQILESGKPMIGLEEVLGDADGTQRWFSTSKVAIHNSDGEVIGLAGVTRDITARKLLEEELVLSRNQLSYVLAEITDGIAMFDQSGVLLYCNNRYRNMFPLTANVRRPGVNIRTILRAIAEAGEQKGIPESGLDEWIEKVVKTEALGSEAEVNLIDGRWLQLRTRPTSNGFVLVVVSDMTKTKQAEAALRALTEQLTLLATTDGLTGLANRRALDEALETEIARSRRDGTPLALLMIDVDLFKLYNDIYGHPAGDEALKTVSQCLRQALKRPGDLAARYGGEEFVAILPGCTEDEALFIAEGFRDELKERAIPYARGIGGTLTVSVGLAIFDQADGAVSASDLVGRADAALYDAKDAGRDCVVGWRAQNETRPATGRRAGE</sequence>
<dbReference type="InterPro" id="IPR035965">
    <property type="entry name" value="PAS-like_dom_sf"/>
</dbReference>
<dbReference type="Pfam" id="PF08448">
    <property type="entry name" value="PAS_4"/>
    <property type="match status" value="1"/>
</dbReference>
<feature type="domain" description="PAC" evidence="9">
    <location>
        <begin position="267"/>
        <end position="319"/>
    </location>
</feature>
<dbReference type="SUPFAM" id="SSF55073">
    <property type="entry name" value="Nucleotide cyclase"/>
    <property type="match status" value="1"/>
</dbReference>
<dbReference type="EMBL" id="JACRAF010000059">
    <property type="protein sequence ID" value="MBI4923590.1"/>
    <property type="molecule type" value="Genomic_DNA"/>
</dbReference>
<dbReference type="FunFam" id="3.30.70.270:FF:000001">
    <property type="entry name" value="Diguanylate cyclase domain protein"/>
    <property type="match status" value="1"/>
</dbReference>
<dbReference type="GO" id="GO:0052621">
    <property type="term" value="F:diguanylate cyclase activity"/>
    <property type="evidence" value="ECO:0007669"/>
    <property type="project" value="UniProtKB-EC"/>
</dbReference>
<feature type="transmembrane region" description="Helical" evidence="8">
    <location>
        <begin position="130"/>
        <end position="152"/>
    </location>
</feature>
<dbReference type="InterPro" id="IPR013656">
    <property type="entry name" value="PAS_4"/>
</dbReference>
<evidence type="ECO:0000256" key="1">
    <source>
        <dbReference type="ARBA" id="ARBA00004651"/>
    </source>
</evidence>
<protein>
    <recommendedName>
        <fullName evidence="2">diguanylate cyclase</fullName>
        <ecNumber evidence="2">2.7.7.65</ecNumber>
    </recommendedName>
</protein>
<dbReference type="Pfam" id="PF07694">
    <property type="entry name" value="5TM-5TMR_LYT"/>
    <property type="match status" value="1"/>
</dbReference>
<dbReference type="PROSITE" id="PS50113">
    <property type="entry name" value="PAC"/>
    <property type="match status" value="1"/>
</dbReference>
<dbReference type="SUPFAM" id="SSF55785">
    <property type="entry name" value="PYP-like sensor domain (PAS domain)"/>
    <property type="match status" value="3"/>
</dbReference>
<keyword evidence="5 8" id="KW-1133">Transmembrane helix</keyword>
<evidence type="ECO:0000259" key="9">
    <source>
        <dbReference type="PROSITE" id="PS50113"/>
    </source>
</evidence>
<dbReference type="Gene3D" id="3.30.450.20">
    <property type="entry name" value="PAS domain"/>
    <property type="match status" value="2"/>
</dbReference>
<dbReference type="CDD" id="cd00130">
    <property type="entry name" value="PAS"/>
    <property type="match status" value="1"/>
</dbReference>
<proteinExistence type="predicted"/>
<dbReference type="GO" id="GO:0000155">
    <property type="term" value="F:phosphorelay sensor kinase activity"/>
    <property type="evidence" value="ECO:0007669"/>
    <property type="project" value="InterPro"/>
</dbReference>
<feature type="transmembrane region" description="Helical" evidence="8">
    <location>
        <begin position="164"/>
        <end position="184"/>
    </location>
</feature>
<dbReference type="EC" id="2.7.7.65" evidence="2"/>
<reference evidence="11" key="1">
    <citation type="submission" date="2020-07" db="EMBL/GenBank/DDBJ databases">
        <title>Huge and variable diversity of episymbiotic CPR bacteria and DPANN archaea in groundwater ecosystems.</title>
        <authorList>
            <person name="He C.Y."/>
            <person name="Keren R."/>
            <person name="Whittaker M."/>
            <person name="Farag I.F."/>
            <person name="Doudna J."/>
            <person name="Cate J.H.D."/>
            <person name="Banfield J.F."/>
        </authorList>
    </citation>
    <scope>NUCLEOTIDE SEQUENCE</scope>
    <source>
        <strain evidence="11">NC_groundwater_1586_Pr3_B-0.1um_66_15</strain>
    </source>
</reference>
<dbReference type="Gene3D" id="3.30.70.270">
    <property type="match status" value="1"/>
</dbReference>
<evidence type="ECO:0000256" key="4">
    <source>
        <dbReference type="ARBA" id="ARBA00022692"/>
    </source>
</evidence>
<comment type="caution">
    <text evidence="11">The sequence shown here is derived from an EMBL/GenBank/DDBJ whole genome shotgun (WGS) entry which is preliminary data.</text>
</comment>
<evidence type="ECO:0000256" key="7">
    <source>
        <dbReference type="ARBA" id="ARBA00034247"/>
    </source>
</evidence>
<dbReference type="NCBIfam" id="TIGR00254">
    <property type="entry name" value="GGDEF"/>
    <property type="match status" value="1"/>
</dbReference>
<feature type="transmembrane region" description="Helical" evidence="8">
    <location>
        <begin position="35"/>
        <end position="57"/>
    </location>
</feature>
<evidence type="ECO:0000313" key="11">
    <source>
        <dbReference type="EMBL" id="MBI4923590.1"/>
    </source>
</evidence>
<dbReference type="Pfam" id="PF12860">
    <property type="entry name" value="PAS_7"/>
    <property type="match status" value="1"/>
</dbReference>
<dbReference type="InterPro" id="IPR000160">
    <property type="entry name" value="GGDEF_dom"/>
</dbReference>
<evidence type="ECO:0000256" key="8">
    <source>
        <dbReference type="SAM" id="Phobius"/>
    </source>
</evidence>
<evidence type="ECO:0000313" key="12">
    <source>
        <dbReference type="Proteomes" id="UP000782610"/>
    </source>
</evidence>
<dbReference type="SMART" id="SM00091">
    <property type="entry name" value="PAS"/>
    <property type="match status" value="2"/>
</dbReference>
<comment type="catalytic activity">
    <reaction evidence="7">
        <text>2 GTP = 3',3'-c-di-GMP + 2 diphosphate</text>
        <dbReference type="Rhea" id="RHEA:24898"/>
        <dbReference type="ChEBI" id="CHEBI:33019"/>
        <dbReference type="ChEBI" id="CHEBI:37565"/>
        <dbReference type="ChEBI" id="CHEBI:58805"/>
        <dbReference type="EC" id="2.7.7.65"/>
    </reaction>
</comment>
<feature type="domain" description="GGDEF" evidence="10">
    <location>
        <begin position="486"/>
        <end position="623"/>
    </location>
</feature>
<dbReference type="InterPro" id="IPR000014">
    <property type="entry name" value="PAS"/>
</dbReference>
<evidence type="ECO:0000256" key="5">
    <source>
        <dbReference type="ARBA" id="ARBA00022989"/>
    </source>
</evidence>
<evidence type="ECO:0000259" key="10">
    <source>
        <dbReference type="PROSITE" id="PS50887"/>
    </source>
</evidence>
<dbReference type="InterPro" id="IPR011620">
    <property type="entry name" value="Sig_transdc_His_kinase_LytS_TM"/>
</dbReference>
<dbReference type="InterPro" id="IPR000700">
    <property type="entry name" value="PAS-assoc_C"/>
</dbReference>
<dbReference type="PANTHER" id="PTHR45138">
    <property type="entry name" value="REGULATORY COMPONENTS OF SENSORY TRANSDUCTION SYSTEM"/>
    <property type="match status" value="1"/>
</dbReference>
<dbReference type="Proteomes" id="UP000782610">
    <property type="component" value="Unassembled WGS sequence"/>
</dbReference>
<name>A0A933L766_9HYPH</name>
<dbReference type="InterPro" id="IPR043128">
    <property type="entry name" value="Rev_trsase/Diguanyl_cyclase"/>
</dbReference>
<keyword evidence="3" id="KW-1003">Cell membrane</keyword>
<evidence type="ECO:0000256" key="6">
    <source>
        <dbReference type="ARBA" id="ARBA00023136"/>
    </source>
</evidence>